<sequence>MIEERDATDRATGIPELFCSLLAFMNCPPGVLRHLSPRLEKVFQPFGSRVMCLIEDMHVRKFVWLTAVSMAAVASPAVAQESQSVSDEKPAFDEIVVTAQKSEELLSKAAVAVSVVSQDSLDRQNISTAENLVSTAPNLQLSLNGFSIRGIGSNNAYSGYSTVATQIDGIYEPSSQVLKLGLFDLASVEVLRGPQGTVYGRNATAGVVNINTRDPGNQFAVDGDFQYSSYDSVRTRLGVDLPVTDDWSLRFSAMHEVNDGYEPKLNADDNFSKTDTTGLRLTSLAYLTPDLDWRVALSYGKNKGTTPLTYLRSYVYYPDADLVTGTFGDGVLVNPEDGTINPGSRSIEDNQQDLTYYSARSRLTWNATDNLTATLISGYSHIEDDGMDAATGVYDQQGIGIATKSWSNELDINYENGPLSIVAGAYIYEDKQDEGKRLIHAGNTAPFPFNSVFNAVGANYAGEGFEISTINAVDVITAPSNVGSRSQALFGQMKYELTDSLRLTGGIRATWDQVYNQNIQLVCSGGTVTRENISLDSCPVAQVAFTDDTNRDKATFSKVNWKLGIDYDITPDVLAYATVSTGYRSGGLEASTNPEGFRGYEPETVTNYEAGLRADLFGRMLFVGLTGYWMDYNNLQVSSVIVDPIQGPVPVTTNAAKARIRGVELETTFRPTSQDRFSGYVSFLDTDFRSYPDGQDNLYSADTMYNIFAPSFGYATIPSATADFTGNRLANAPKWSARFSYAHDFYVFNGTLTPSVDFYVQSATYADVANYVQSRNDSYTKTDINVTYEPDDSPITLTAFVTNLENERQPSTVTTTWSSTVVNYKAPRIWGGRIGFQF</sequence>
<keyword evidence="9 11" id="KW-0472">Membrane</keyword>
<comment type="caution">
    <text evidence="15">The sequence shown here is derived from an EMBL/GenBank/DDBJ whole genome shotgun (WGS) entry which is preliminary data.</text>
</comment>
<gene>
    <name evidence="15" type="ORF">GRI91_11690</name>
</gene>
<name>A0A6I4T843_9SPHN</name>
<dbReference type="Pfam" id="PF00593">
    <property type="entry name" value="TonB_dep_Rec_b-barrel"/>
    <property type="match status" value="1"/>
</dbReference>
<keyword evidence="2 11" id="KW-0813">Transport</keyword>
<evidence type="ECO:0000256" key="6">
    <source>
        <dbReference type="ARBA" id="ARBA00023004"/>
    </source>
</evidence>
<dbReference type="AlphaFoldDB" id="A0A6I4T843"/>
<dbReference type="SUPFAM" id="SSF56935">
    <property type="entry name" value="Porins"/>
    <property type="match status" value="1"/>
</dbReference>
<evidence type="ECO:0000256" key="10">
    <source>
        <dbReference type="ARBA" id="ARBA00023237"/>
    </source>
</evidence>
<keyword evidence="5 11" id="KW-0812">Transmembrane</keyword>
<evidence type="ECO:0000256" key="8">
    <source>
        <dbReference type="ARBA" id="ARBA00023077"/>
    </source>
</evidence>
<accession>A0A6I4T843</accession>
<evidence type="ECO:0000256" key="12">
    <source>
        <dbReference type="RuleBase" id="RU003357"/>
    </source>
</evidence>
<evidence type="ECO:0000256" key="4">
    <source>
        <dbReference type="ARBA" id="ARBA00022496"/>
    </source>
</evidence>
<keyword evidence="4" id="KW-0410">Iron transport</keyword>
<keyword evidence="3 11" id="KW-1134">Transmembrane beta strand</keyword>
<evidence type="ECO:0000256" key="3">
    <source>
        <dbReference type="ARBA" id="ARBA00022452"/>
    </source>
</evidence>
<dbReference type="CDD" id="cd01347">
    <property type="entry name" value="ligand_gated_channel"/>
    <property type="match status" value="1"/>
</dbReference>
<evidence type="ECO:0000256" key="5">
    <source>
        <dbReference type="ARBA" id="ARBA00022692"/>
    </source>
</evidence>
<keyword evidence="10 11" id="KW-0998">Cell outer membrane</keyword>
<evidence type="ECO:0000259" key="14">
    <source>
        <dbReference type="Pfam" id="PF07715"/>
    </source>
</evidence>
<dbReference type="PROSITE" id="PS52016">
    <property type="entry name" value="TONB_DEPENDENT_REC_3"/>
    <property type="match status" value="1"/>
</dbReference>
<dbReference type="PANTHER" id="PTHR32552">
    <property type="entry name" value="FERRICHROME IRON RECEPTOR-RELATED"/>
    <property type="match status" value="1"/>
</dbReference>
<keyword evidence="7" id="KW-0406">Ion transport</keyword>
<dbReference type="Pfam" id="PF07715">
    <property type="entry name" value="Plug"/>
    <property type="match status" value="1"/>
</dbReference>
<reference evidence="15 16" key="1">
    <citation type="submission" date="2019-12" db="EMBL/GenBank/DDBJ databases">
        <title>Genomic-based taxomic classification of the family Erythrobacteraceae.</title>
        <authorList>
            <person name="Xu L."/>
        </authorList>
    </citation>
    <scope>NUCLEOTIDE SEQUENCE [LARGE SCALE GENOMIC DNA]</scope>
    <source>
        <strain evidence="15 16">LMG 29518</strain>
    </source>
</reference>
<keyword evidence="16" id="KW-1185">Reference proteome</keyword>
<dbReference type="InterPro" id="IPR039426">
    <property type="entry name" value="TonB-dep_rcpt-like"/>
</dbReference>
<protein>
    <submittedName>
        <fullName evidence="15">TonB-dependent receptor</fullName>
    </submittedName>
</protein>
<evidence type="ECO:0000256" key="11">
    <source>
        <dbReference type="PROSITE-ProRule" id="PRU01360"/>
    </source>
</evidence>
<dbReference type="GO" id="GO:0009279">
    <property type="term" value="C:cell outer membrane"/>
    <property type="evidence" value="ECO:0007669"/>
    <property type="project" value="UniProtKB-SubCell"/>
</dbReference>
<dbReference type="PANTHER" id="PTHR32552:SF81">
    <property type="entry name" value="TONB-DEPENDENT OUTER MEMBRANE RECEPTOR"/>
    <property type="match status" value="1"/>
</dbReference>
<dbReference type="EMBL" id="WTYT01000005">
    <property type="protein sequence ID" value="MXO66422.1"/>
    <property type="molecule type" value="Genomic_DNA"/>
</dbReference>
<feature type="domain" description="TonB-dependent receptor-like beta-barrel" evidence="13">
    <location>
        <begin position="306"/>
        <end position="804"/>
    </location>
</feature>
<dbReference type="Gene3D" id="2.40.170.20">
    <property type="entry name" value="TonB-dependent receptor, beta-barrel domain"/>
    <property type="match status" value="1"/>
</dbReference>
<evidence type="ECO:0000256" key="2">
    <source>
        <dbReference type="ARBA" id="ARBA00022448"/>
    </source>
</evidence>
<keyword evidence="8 12" id="KW-0798">TonB box</keyword>
<evidence type="ECO:0000256" key="7">
    <source>
        <dbReference type="ARBA" id="ARBA00023065"/>
    </source>
</evidence>
<dbReference type="Proteomes" id="UP000438476">
    <property type="component" value="Unassembled WGS sequence"/>
</dbReference>
<organism evidence="15 16">
    <name type="scientific">Altericroceibacterium endophyticum</name>
    <dbReference type="NCBI Taxonomy" id="1808508"/>
    <lineage>
        <taxon>Bacteria</taxon>
        <taxon>Pseudomonadati</taxon>
        <taxon>Pseudomonadota</taxon>
        <taxon>Alphaproteobacteria</taxon>
        <taxon>Sphingomonadales</taxon>
        <taxon>Erythrobacteraceae</taxon>
        <taxon>Altericroceibacterium</taxon>
    </lineage>
</organism>
<keyword evidence="6" id="KW-0408">Iron</keyword>
<comment type="subcellular location">
    <subcellularLocation>
        <location evidence="1 11">Cell outer membrane</location>
        <topology evidence="1 11">Multi-pass membrane protein</topology>
    </subcellularLocation>
</comment>
<dbReference type="GO" id="GO:0006826">
    <property type="term" value="P:iron ion transport"/>
    <property type="evidence" value="ECO:0007669"/>
    <property type="project" value="UniProtKB-KW"/>
</dbReference>
<evidence type="ECO:0000313" key="15">
    <source>
        <dbReference type="EMBL" id="MXO66422.1"/>
    </source>
</evidence>
<dbReference type="InterPro" id="IPR000531">
    <property type="entry name" value="Beta-barrel_TonB"/>
</dbReference>
<comment type="similarity">
    <text evidence="11 12">Belongs to the TonB-dependent receptor family.</text>
</comment>
<keyword evidence="15" id="KW-0675">Receptor</keyword>
<feature type="domain" description="TonB-dependent receptor plug" evidence="14">
    <location>
        <begin position="108"/>
        <end position="207"/>
    </location>
</feature>
<dbReference type="InterPro" id="IPR036942">
    <property type="entry name" value="Beta-barrel_TonB_sf"/>
</dbReference>
<evidence type="ECO:0000256" key="9">
    <source>
        <dbReference type="ARBA" id="ARBA00023136"/>
    </source>
</evidence>
<dbReference type="InterPro" id="IPR012910">
    <property type="entry name" value="Plug_dom"/>
</dbReference>
<proteinExistence type="inferred from homology"/>
<evidence type="ECO:0000256" key="1">
    <source>
        <dbReference type="ARBA" id="ARBA00004571"/>
    </source>
</evidence>
<evidence type="ECO:0000313" key="16">
    <source>
        <dbReference type="Proteomes" id="UP000438476"/>
    </source>
</evidence>
<evidence type="ECO:0000259" key="13">
    <source>
        <dbReference type="Pfam" id="PF00593"/>
    </source>
</evidence>